<dbReference type="RefSeq" id="WP_246328181.1">
    <property type="nucleotide sequence ID" value="NZ_JACGXP010000001.1"/>
</dbReference>
<dbReference type="InterPro" id="IPR038186">
    <property type="entry name" value="CHAD_dom_sf"/>
</dbReference>
<dbReference type="Gene3D" id="1.40.20.10">
    <property type="entry name" value="CHAD domain"/>
    <property type="match status" value="1"/>
</dbReference>
<evidence type="ECO:0000313" key="3">
    <source>
        <dbReference type="EMBL" id="MBA8988786.1"/>
    </source>
</evidence>
<reference evidence="3 4" key="1">
    <citation type="submission" date="2020-07" db="EMBL/GenBank/DDBJ databases">
        <title>Above-ground endophytic microbial communities from plants in different locations in the United States.</title>
        <authorList>
            <person name="Frank C."/>
        </authorList>
    </citation>
    <scope>NUCLEOTIDE SEQUENCE [LARGE SCALE GENOMIC DNA]</scope>
    <source>
        <strain evidence="3 4">WPL5_2</strain>
    </source>
</reference>
<dbReference type="Proteomes" id="UP000590225">
    <property type="component" value="Unassembled WGS sequence"/>
</dbReference>
<dbReference type="AlphaFoldDB" id="A0AAW3T0Z5"/>
<evidence type="ECO:0000313" key="4">
    <source>
        <dbReference type="Proteomes" id="UP000590225"/>
    </source>
</evidence>
<name>A0AAW3T0Z5_9MICO</name>
<protein>
    <submittedName>
        <fullName evidence="3">CHAD domain-containing protein</fullName>
    </submittedName>
</protein>
<dbReference type="PANTHER" id="PTHR39339:SF1">
    <property type="entry name" value="CHAD DOMAIN-CONTAINING PROTEIN"/>
    <property type="match status" value="1"/>
</dbReference>
<accession>A0AAW3T0Z5</accession>
<evidence type="ECO:0000256" key="1">
    <source>
        <dbReference type="SAM" id="MobiDB-lite"/>
    </source>
</evidence>
<proteinExistence type="predicted"/>
<dbReference type="EMBL" id="JACGXP010000001">
    <property type="protein sequence ID" value="MBA8988786.1"/>
    <property type="molecule type" value="Genomic_DNA"/>
</dbReference>
<dbReference type="SMART" id="SM00880">
    <property type="entry name" value="CHAD"/>
    <property type="match status" value="1"/>
</dbReference>
<dbReference type="PROSITE" id="PS51708">
    <property type="entry name" value="CHAD"/>
    <property type="match status" value="1"/>
</dbReference>
<feature type="region of interest" description="Disordered" evidence="1">
    <location>
        <begin position="68"/>
        <end position="94"/>
    </location>
</feature>
<feature type="compositionally biased region" description="Basic and acidic residues" evidence="1">
    <location>
        <begin position="187"/>
        <end position="204"/>
    </location>
</feature>
<gene>
    <name evidence="3" type="ORF">FHW23_000018</name>
</gene>
<dbReference type="InterPro" id="IPR007899">
    <property type="entry name" value="CHAD_dom"/>
</dbReference>
<feature type="domain" description="CHAD" evidence="2">
    <location>
        <begin position="214"/>
        <end position="492"/>
    </location>
</feature>
<sequence>MQTPNQEPHGRTDPRCTWRIADDRRLPALEPFADDVRRYDPVVLRERLWDTDDRALAAEGVELLRSDTGWSVDRGDGPVPVAPDLDGGDDPDADRVPRDAVEVFLRGRALRVVRVRDTVTTLVELRGRDGRLRAEVADVRVDEGDPDTAMLRSARWWALSDDGHHGTVARAAERALADAAEPGGDDPGDHHGPAASRPRLEPLRRSGTSKRPRRGTAAAALREALRSLRADLVAVDPRVLADEHESVHDLRKVLRRLRSVLAAYRGALDRGATETLRAELAETARVAGIARDAEVLRDRLLRTAARAPEGYVDAATLDRIGAHLAESRNVAAGDLRRALRSAAWFSALDHLDDLIERAPAGPHADDDASTFAARRMGRERARVAKTLEHRIEGLDELHEVRKAARRLRYALQAAGDGPDLGKRRLGLLKRVQESLGEVLDAAHATAAYRELAELAARGGADTFGYGALATTEHAAVERGWDRARKVLARLRA</sequence>
<dbReference type="PANTHER" id="PTHR39339">
    <property type="entry name" value="SLR1444 PROTEIN"/>
    <property type="match status" value="1"/>
</dbReference>
<dbReference type="Pfam" id="PF05235">
    <property type="entry name" value="CHAD"/>
    <property type="match status" value="1"/>
</dbReference>
<organism evidence="3 4">
    <name type="scientific">Curtobacterium pusillum</name>
    <dbReference type="NCBI Taxonomy" id="69373"/>
    <lineage>
        <taxon>Bacteria</taxon>
        <taxon>Bacillati</taxon>
        <taxon>Actinomycetota</taxon>
        <taxon>Actinomycetes</taxon>
        <taxon>Micrococcales</taxon>
        <taxon>Microbacteriaceae</taxon>
        <taxon>Curtobacterium</taxon>
    </lineage>
</organism>
<evidence type="ECO:0000259" key="2">
    <source>
        <dbReference type="PROSITE" id="PS51708"/>
    </source>
</evidence>
<feature type="region of interest" description="Disordered" evidence="1">
    <location>
        <begin position="179"/>
        <end position="216"/>
    </location>
</feature>
<comment type="caution">
    <text evidence="3">The sequence shown here is derived from an EMBL/GenBank/DDBJ whole genome shotgun (WGS) entry which is preliminary data.</text>
</comment>